<dbReference type="AlphaFoldDB" id="A0A4S8QEN5"/>
<dbReference type="Proteomes" id="UP000308760">
    <property type="component" value="Unassembled WGS sequence"/>
</dbReference>
<evidence type="ECO:0000259" key="2">
    <source>
        <dbReference type="Pfam" id="PF13700"/>
    </source>
</evidence>
<feature type="region of interest" description="Disordered" evidence="1">
    <location>
        <begin position="1"/>
        <end position="23"/>
    </location>
</feature>
<dbReference type="EMBL" id="STGY01000007">
    <property type="protein sequence ID" value="THV43097.1"/>
    <property type="molecule type" value="Genomic_DNA"/>
</dbReference>
<dbReference type="OrthoDB" id="3698941at2"/>
<protein>
    <submittedName>
        <fullName evidence="3">DUF4158 domain-containing protein</fullName>
    </submittedName>
</protein>
<evidence type="ECO:0000256" key="1">
    <source>
        <dbReference type="SAM" id="MobiDB-lite"/>
    </source>
</evidence>
<dbReference type="InterPro" id="IPR025296">
    <property type="entry name" value="DUF4158"/>
</dbReference>
<proteinExistence type="predicted"/>
<dbReference type="Pfam" id="PF13700">
    <property type="entry name" value="DUF4158"/>
    <property type="match status" value="1"/>
</dbReference>
<name>A0A4S8QEN5_9ACTN</name>
<accession>A0A4S8QEN5</accession>
<feature type="domain" description="DUF4158" evidence="2">
    <location>
        <begin position="21"/>
        <end position="85"/>
    </location>
</feature>
<evidence type="ECO:0000313" key="3">
    <source>
        <dbReference type="EMBL" id="THV43097.1"/>
    </source>
</evidence>
<sequence length="192" mass="20941">MSLPRSPCTSGRGGPTGSKSQIRSHLGFREFTDPDMEKFTDWLVDNVCQSERHPEQVTSEFLAHCREQKVEPPTDSRVERIVRSALHRAERALCFRVVGRLGAAGHGEPRLAIVKMVALMAAVDSSGHIGGIIKVFPPGNVFAQAHAQGVSPYRALVSLTLVAKVQGLCVESDHRGKGMGAGMLDEAWRLHH</sequence>
<evidence type="ECO:0000313" key="4">
    <source>
        <dbReference type="Proteomes" id="UP000308760"/>
    </source>
</evidence>
<reference evidence="3 4" key="2">
    <citation type="submission" date="2019-05" db="EMBL/GenBank/DDBJ databases">
        <title>Glycomyces buryatensis sp. nov.</title>
        <authorList>
            <person name="Nikitina E."/>
        </authorList>
    </citation>
    <scope>NUCLEOTIDE SEQUENCE [LARGE SCALE GENOMIC DNA]</scope>
    <source>
        <strain evidence="3 4">18</strain>
    </source>
</reference>
<keyword evidence="4" id="KW-1185">Reference proteome</keyword>
<gene>
    <name evidence="3" type="ORF">FAB82_02365</name>
</gene>
<reference evidence="4" key="1">
    <citation type="submission" date="2019-04" db="EMBL/GenBank/DDBJ databases">
        <title>Nocardioides xinjiangensis sp. nov.</title>
        <authorList>
            <person name="Liu S."/>
        </authorList>
    </citation>
    <scope>NUCLEOTIDE SEQUENCE [LARGE SCALE GENOMIC DNA]</scope>
    <source>
        <strain evidence="4">18</strain>
    </source>
</reference>
<organism evidence="3 4">
    <name type="scientific">Glycomyces buryatensis</name>
    <dbReference type="NCBI Taxonomy" id="2570927"/>
    <lineage>
        <taxon>Bacteria</taxon>
        <taxon>Bacillati</taxon>
        <taxon>Actinomycetota</taxon>
        <taxon>Actinomycetes</taxon>
        <taxon>Glycomycetales</taxon>
        <taxon>Glycomycetaceae</taxon>
        <taxon>Glycomyces</taxon>
    </lineage>
</organism>
<comment type="caution">
    <text evidence="3">The sequence shown here is derived from an EMBL/GenBank/DDBJ whole genome shotgun (WGS) entry which is preliminary data.</text>
</comment>